<name>A0ABN5V8N1_9ACTN</name>
<dbReference type="Proteomes" id="UP001321542">
    <property type="component" value="Chromosome"/>
</dbReference>
<reference evidence="1 2" key="2">
    <citation type="journal article" date="2023" name="ChemBioChem">
        <title>Acyltransferase Domain Exchange between Two Independent Type I Polyketide Synthases in the Same Producer Strain of Macrolide Antibiotics.</title>
        <authorList>
            <person name="Kudo F."/>
            <person name="Kishikawa K."/>
            <person name="Tsuboi K."/>
            <person name="Kido T."/>
            <person name="Usui T."/>
            <person name="Hashimoto J."/>
            <person name="Shin-Ya K."/>
            <person name="Miyanaga A."/>
            <person name="Eguchi T."/>
        </authorList>
    </citation>
    <scope>NUCLEOTIDE SEQUENCE [LARGE SCALE GENOMIC DNA]</scope>
    <source>
        <strain evidence="1 2">A-8890</strain>
    </source>
</reference>
<proteinExistence type="predicted"/>
<dbReference type="EMBL" id="AP018448">
    <property type="protein sequence ID" value="BBC29346.1"/>
    <property type="molecule type" value="Genomic_DNA"/>
</dbReference>
<keyword evidence="2" id="KW-1185">Reference proteome</keyword>
<dbReference type="Gene3D" id="3.90.226.10">
    <property type="entry name" value="2-enoyl-CoA Hydratase, Chain A, domain 1"/>
    <property type="match status" value="1"/>
</dbReference>
<organism evidence="1 2">
    <name type="scientific">Streptomyces graminofaciens</name>
    <dbReference type="NCBI Taxonomy" id="68212"/>
    <lineage>
        <taxon>Bacteria</taxon>
        <taxon>Bacillati</taxon>
        <taxon>Actinomycetota</taxon>
        <taxon>Actinomycetes</taxon>
        <taxon>Kitasatosporales</taxon>
        <taxon>Streptomycetaceae</taxon>
        <taxon>Streptomyces</taxon>
    </lineage>
</organism>
<gene>
    <name evidence="1" type="ORF">SGFS_006400</name>
</gene>
<sequence length="47" mass="4520">MGLVHSVAPDGGAAAEGLALAKRLAAGPTAAYAEVKALLRTDGAACL</sequence>
<evidence type="ECO:0000313" key="1">
    <source>
        <dbReference type="EMBL" id="BBC29346.1"/>
    </source>
</evidence>
<dbReference type="InterPro" id="IPR029045">
    <property type="entry name" value="ClpP/crotonase-like_dom_sf"/>
</dbReference>
<protein>
    <submittedName>
        <fullName evidence="1">Uncharacterized protein</fullName>
    </submittedName>
</protein>
<accession>A0ABN5V8N1</accession>
<dbReference type="SUPFAM" id="SSF52096">
    <property type="entry name" value="ClpP/crotonase"/>
    <property type="match status" value="1"/>
</dbReference>
<reference evidence="1 2" key="1">
    <citation type="journal article" date="2010" name="ChemBioChem">
        <title>Cloning and characterization of the biosynthetic gene cluster of 16-membered macrolide antibiotic FD-891: involvement of a dual functional cytochrome P450 monooxygenase catalyzing epoxidation and hydroxylation.</title>
        <authorList>
            <person name="Kudo F."/>
            <person name="Motegi A."/>
            <person name="Mizoue K."/>
            <person name="Eguchi T."/>
        </authorList>
    </citation>
    <scope>NUCLEOTIDE SEQUENCE [LARGE SCALE GENOMIC DNA]</scope>
    <source>
        <strain evidence="1 2">A-8890</strain>
    </source>
</reference>
<evidence type="ECO:0000313" key="2">
    <source>
        <dbReference type="Proteomes" id="UP001321542"/>
    </source>
</evidence>
<dbReference type="RefSeq" id="WP_286247399.1">
    <property type="nucleotide sequence ID" value="NZ_AP018448.1"/>
</dbReference>